<dbReference type="RefSeq" id="WP_146851355.1">
    <property type="nucleotide sequence ID" value="NZ_BKAG01000021.1"/>
</dbReference>
<organism evidence="1 2">
    <name type="scientific">Brevifollis gellanilyticus</name>
    <dbReference type="NCBI Taxonomy" id="748831"/>
    <lineage>
        <taxon>Bacteria</taxon>
        <taxon>Pseudomonadati</taxon>
        <taxon>Verrucomicrobiota</taxon>
        <taxon>Verrucomicrobiia</taxon>
        <taxon>Verrucomicrobiales</taxon>
        <taxon>Verrucomicrobiaceae</taxon>
    </lineage>
</organism>
<evidence type="ECO:0000313" key="1">
    <source>
        <dbReference type="EMBL" id="GEP43783.1"/>
    </source>
</evidence>
<reference evidence="1 2" key="1">
    <citation type="submission" date="2019-07" db="EMBL/GenBank/DDBJ databases">
        <title>Whole genome shotgun sequence of Brevifollis gellanilyticus NBRC 108608.</title>
        <authorList>
            <person name="Hosoyama A."/>
            <person name="Uohara A."/>
            <person name="Ohji S."/>
            <person name="Ichikawa N."/>
        </authorList>
    </citation>
    <scope>NUCLEOTIDE SEQUENCE [LARGE SCALE GENOMIC DNA]</scope>
    <source>
        <strain evidence="1 2">NBRC 108608</strain>
    </source>
</reference>
<dbReference type="EMBL" id="BKAG01000021">
    <property type="protein sequence ID" value="GEP43783.1"/>
    <property type="molecule type" value="Genomic_DNA"/>
</dbReference>
<evidence type="ECO:0008006" key="3">
    <source>
        <dbReference type="Google" id="ProtNLM"/>
    </source>
</evidence>
<dbReference type="OrthoDB" id="193216at2"/>
<protein>
    <recommendedName>
        <fullName evidence="3">Lipoprotein</fullName>
    </recommendedName>
</protein>
<sequence>MKRFLRLFASLTLAAVTLSCTSARERRIANNPQIYQKLSSSDQVLVQQGRIREGMTKEGVFLSYGRPDSVAQGRQKGSSVEQWTYMSTQPVYTNNFGMGLGYGYGRGWGYRGYGAGYYGAWDPYWGMGPNVVYVPYKDATVTFRGNRVSEYLTGPQ</sequence>
<name>A0A512MAN5_9BACT</name>
<keyword evidence="2" id="KW-1185">Reference proteome</keyword>
<proteinExistence type="predicted"/>
<gene>
    <name evidence="1" type="ORF">BGE01nite_30740</name>
</gene>
<comment type="caution">
    <text evidence="1">The sequence shown here is derived from an EMBL/GenBank/DDBJ whole genome shotgun (WGS) entry which is preliminary data.</text>
</comment>
<dbReference type="PROSITE" id="PS51257">
    <property type="entry name" value="PROKAR_LIPOPROTEIN"/>
    <property type="match status" value="1"/>
</dbReference>
<dbReference type="AlphaFoldDB" id="A0A512MAN5"/>
<evidence type="ECO:0000313" key="2">
    <source>
        <dbReference type="Proteomes" id="UP000321577"/>
    </source>
</evidence>
<dbReference type="Proteomes" id="UP000321577">
    <property type="component" value="Unassembled WGS sequence"/>
</dbReference>
<accession>A0A512MAN5</accession>